<keyword evidence="4" id="KW-1003">Cell membrane</keyword>
<feature type="transmembrane region" description="Helical" evidence="8">
    <location>
        <begin position="198"/>
        <end position="221"/>
    </location>
</feature>
<feature type="transmembrane region" description="Helical" evidence="8">
    <location>
        <begin position="151"/>
        <end position="168"/>
    </location>
</feature>
<dbReference type="Pfam" id="PF02028">
    <property type="entry name" value="BCCT"/>
    <property type="match status" value="1"/>
</dbReference>
<dbReference type="NCBIfam" id="NF007399">
    <property type="entry name" value="PRK09928.1"/>
    <property type="match status" value="1"/>
</dbReference>
<organism evidence="9 10">
    <name type="scientific">Microbacterium aurantiacum</name>
    <dbReference type="NCBI Taxonomy" id="162393"/>
    <lineage>
        <taxon>Bacteria</taxon>
        <taxon>Bacillati</taxon>
        <taxon>Actinomycetota</taxon>
        <taxon>Actinomycetes</taxon>
        <taxon>Micrococcales</taxon>
        <taxon>Microbacteriaceae</taxon>
        <taxon>Microbacterium</taxon>
    </lineage>
</organism>
<feature type="transmembrane region" description="Helical" evidence="8">
    <location>
        <begin position="96"/>
        <end position="117"/>
    </location>
</feature>
<feature type="transmembrane region" description="Helical" evidence="8">
    <location>
        <begin position="233"/>
        <end position="253"/>
    </location>
</feature>
<feature type="transmembrane region" description="Helical" evidence="8">
    <location>
        <begin position="454"/>
        <end position="473"/>
    </location>
</feature>
<evidence type="ECO:0000256" key="8">
    <source>
        <dbReference type="SAM" id="Phobius"/>
    </source>
</evidence>
<evidence type="ECO:0000256" key="5">
    <source>
        <dbReference type="ARBA" id="ARBA00022692"/>
    </source>
</evidence>
<evidence type="ECO:0000313" key="10">
    <source>
        <dbReference type="Proteomes" id="UP001172731"/>
    </source>
</evidence>
<feature type="transmembrane region" description="Helical" evidence="8">
    <location>
        <begin position="352"/>
        <end position="372"/>
    </location>
</feature>
<feature type="transmembrane region" description="Helical" evidence="8">
    <location>
        <begin position="17"/>
        <end position="37"/>
    </location>
</feature>
<protein>
    <submittedName>
        <fullName evidence="9">Choline BCCT transporter BetT</fullName>
    </submittedName>
</protein>
<accession>A0ABT8FWV7</accession>
<keyword evidence="5 8" id="KW-0812">Transmembrane</keyword>
<evidence type="ECO:0000313" key="9">
    <source>
        <dbReference type="EMBL" id="MDN4465696.1"/>
    </source>
</evidence>
<keyword evidence="10" id="KW-1185">Reference proteome</keyword>
<feature type="transmembrane region" description="Helical" evidence="8">
    <location>
        <begin position="265"/>
        <end position="283"/>
    </location>
</feature>
<feature type="transmembrane region" description="Helical" evidence="8">
    <location>
        <begin position="57"/>
        <end position="76"/>
    </location>
</feature>
<dbReference type="InterPro" id="IPR000060">
    <property type="entry name" value="BCCT_transptr"/>
</dbReference>
<keyword evidence="3" id="KW-0813">Transport</keyword>
<evidence type="ECO:0000256" key="7">
    <source>
        <dbReference type="ARBA" id="ARBA00023136"/>
    </source>
</evidence>
<proteinExistence type="inferred from homology"/>
<dbReference type="RefSeq" id="WP_301135759.1">
    <property type="nucleotide sequence ID" value="NZ_BAAAUQ010000029.1"/>
</dbReference>
<evidence type="ECO:0000256" key="2">
    <source>
        <dbReference type="ARBA" id="ARBA00005658"/>
    </source>
</evidence>
<evidence type="ECO:0000256" key="4">
    <source>
        <dbReference type="ARBA" id="ARBA00022475"/>
    </source>
</evidence>
<comment type="caution">
    <text evidence="9">The sequence shown here is derived from an EMBL/GenBank/DDBJ whole genome shotgun (WGS) entry which is preliminary data.</text>
</comment>
<dbReference type="InterPro" id="IPR018093">
    <property type="entry name" value="BCCT_CS"/>
</dbReference>
<dbReference type="PROSITE" id="PS01303">
    <property type="entry name" value="BCCT"/>
    <property type="match status" value="1"/>
</dbReference>
<comment type="subcellular location">
    <subcellularLocation>
        <location evidence="1">Cell membrane</location>
        <topology evidence="1">Multi-pass membrane protein</topology>
    </subcellularLocation>
</comment>
<dbReference type="NCBIfam" id="TIGR00842">
    <property type="entry name" value="bcct"/>
    <property type="match status" value="1"/>
</dbReference>
<feature type="transmembrane region" description="Helical" evidence="8">
    <location>
        <begin position="479"/>
        <end position="499"/>
    </location>
</feature>
<dbReference type="EMBL" id="JAHWXI010000030">
    <property type="protein sequence ID" value="MDN4465696.1"/>
    <property type="molecule type" value="Genomic_DNA"/>
</dbReference>
<comment type="similarity">
    <text evidence="2">Belongs to the BCCT transporter (TC 2.A.15) family.</text>
</comment>
<dbReference type="Proteomes" id="UP001172731">
    <property type="component" value="Unassembled WGS sequence"/>
</dbReference>
<name>A0ABT8FWV7_9MICO</name>
<dbReference type="PANTHER" id="PTHR30047">
    <property type="entry name" value="HIGH-AFFINITY CHOLINE TRANSPORT PROTEIN-RELATED"/>
    <property type="match status" value="1"/>
</dbReference>
<keyword evidence="7 8" id="KW-0472">Membrane</keyword>
<reference evidence="9" key="1">
    <citation type="submission" date="2021-06" db="EMBL/GenBank/DDBJ databases">
        <title>Genome-based taxonomic framework of Microbacterium strains isolated from marine environment, the description of four new species and reclassification of four preexisting species.</title>
        <authorList>
            <person name="Lee S.D."/>
            <person name="Kim S.-M."/>
            <person name="Byeon Y.-S."/>
            <person name="Yang H.L."/>
            <person name="Kim I.S."/>
        </authorList>
    </citation>
    <scope>NUCLEOTIDE SEQUENCE</scope>
    <source>
        <strain evidence="9">KACC 20510</strain>
    </source>
</reference>
<gene>
    <name evidence="9" type="primary">betT</name>
    <name evidence="9" type="ORF">KZC48_15010</name>
</gene>
<keyword evidence="6 8" id="KW-1133">Transmembrane helix</keyword>
<sequence length="689" mass="75353">MTEQTTAAPASNVRPNWPVLIGSSVLIVGIAVWAIILPDQAGGVIGSAVGWVATNLGWYYILTATLVLGFVIYLALSPMGKTKLGPDHSRPQFRLFTWMSMLFAAGIGIDLLFFSVAEPVAQYYEPPTGASENIEAARQAVVWTLFHYGPVGWAMYALMGGAFAYFAYRRNLPLSIRSLLAPILGNRLRGWAGHTVDIAAVLGTVFGIATSLGIGVVQLNYGLYLLFGIPQGVAAQVGLIVLAVVMATISTVSGVEKGIRRLSELNVILAILLLFFLAITGNTRRLLDGIVMNVGDFVSTFPSMVMNTFAWVQPDDWMSAWTLFFWAWWIAWAPFVGLFLARISRGRTLRQFITGVLVVPFVFIAVFISVLGNSALELIVGGDDAFGQTALASPEQGFYDLLAAYPAAPLVIALATLTGLLFYVTSADSGALVLANFTSIIEDPREDGGSRMRVYWAVVTGVLTMSMLLIGGIPTLQNATLIVGVPFSIVMYLVMISLFRALRTEQHQAEGFRATVTARIATVETPWRRRLRRVAEFPDRDKALQYLQKTVEPALRDVETELAAVGVDVSCARSDVPDADLPTVVLSARFPDHADFVYQVYPVVEELPTYARRAPRRSDLYYRLEVFTATGSRGYDVYGYTTEQLIADAVAHYESHMEFLRVAPDGQDASIVEDAPVPDWQSDFPAHKS</sequence>
<dbReference type="PANTHER" id="PTHR30047:SF7">
    <property type="entry name" value="HIGH-AFFINITY CHOLINE TRANSPORT PROTEIN"/>
    <property type="match status" value="1"/>
</dbReference>
<evidence type="ECO:0000256" key="6">
    <source>
        <dbReference type="ARBA" id="ARBA00022989"/>
    </source>
</evidence>
<feature type="transmembrane region" description="Helical" evidence="8">
    <location>
        <begin position="318"/>
        <end position="340"/>
    </location>
</feature>
<evidence type="ECO:0000256" key="1">
    <source>
        <dbReference type="ARBA" id="ARBA00004651"/>
    </source>
</evidence>
<feature type="transmembrane region" description="Helical" evidence="8">
    <location>
        <begin position="403"/>
        <end position="424"/>
    </location>
</feature>
<evidence type="ECO:0000256" key="3">
    <source>
        <dbReference type="ARBA" id="ARBA00022448"/>
    </source>
</evidence>